<proteinExistence type="inferred from homology"/>
<dbReference type="EMBL" id="JAVDSB010000013">
    <property type="protein sequence ID" value="MDR6553952.1"/>
    <property type="molecule type" value="Genomic_DNA"/>
</dbReference>
<keyword evidence="3 4" id="KW-0418">Kinase</keyword>
<dbReference type="NCBIfam" id="TIGR00045">
    <property type="entry name" value="glycerate kinase"/>
    <property type="match status" value="1"/>
</dbReference>
<evidence type="ECO:0000256" key="1">
    <source>
        <dbReference type="ARBA" id="ARBA00006284"/>
    </source>
</evidence>
<evidence type="ECO:0000313" key="5">
    <source>
        <dbReference type="EMBL" id="MDR6553952.1"/>
    </source>
</evidence>
<protein>
    <submittedName>
        <fullName evidence="5">Glycerate kinase</fullName>
        <ecNumber evidence="5">2.7.1.31</ecNumber>
    </submittedName>
</protein>
<dbReference type="EC" id="2.7.1.31" evidence="5"/>
<keyword evidence="6" id="KW-1185">Reference proteome</keyword>
<dbReference type="PANTHER" id="PTHR21599:SF0">
    <property type="entry name" value="GLYCERATE KINASE"/>
    <property type="match status" value="1"/>
</dbReference>
<dbReference type="PANTHER" id="PTHR21599">
    <property type="entry name" value="GLYCERATE KINASE"/>
    <property type="match status" value="1"/>
</dbReference>
<reference evidence="5 6" key="1">
    <citation type="submission" date="2023-07" db="EMBL/GenBank/DDBJ databases">
        <title>Sorghum-associated microbial communities from plants grown in Nebraska, USA.</title>
        <authorList>
            <person name="Schachtman D."/>
        </authorList>
    </citation>
    <scope>NUCLEOTIDE SEQUENCE [LARGE SCALE GENOMIC DNA]</scope>
    <source>
        <strain evidence="5 6">CC258</strain>
    </source>
</reference>
<dbReference type="Gene3D" id="3.90.1510.10">
    <property type="entry name" value="Glycerate kinase, domain 2"/>
    <property type="match status" value="1"/>
</dbReference>
<dbReference type="InterPro" id="IPR018197">
    <property type="entry name" value="Glycerate_kinase_RE-like"/>
</dbReference>
<dbReference type="InterPro" id="IPR036129">
    <property type="entry name" value="Glycerate_kinase_sf"/>
</dbReference>
<comment type="caution">
    <text evidence="5">The sequence shown here is derived from an EMBL/GenBank/DDBJ whole genome shotgun (WGS) entry which is preliminary data.</text>
</comment>
<evidence type="ECO:0000256" key="3">
    <source>
        <dbReference type="ARBA" id="ARBA00022777"/>
    </source>
</evidence>
<keyword evidence="2 4" id="KW-0808">Transferase</keyword>
<gene>
    <name evidence="5" type="ORF">J2736_005162</name>
</gene>
<dbReference type="InterPro" id="IPR004381">
    <property type="entry name" value="Glycerate_kinase"/>
</dbReference>
<evidence type="ECO:0000256" key="4">
    <source>
        <dbReference type="PIRNR" id="PIRNR006078"/>
    </source>
</evidence>
<sequence>MNIVIAPDSFKGSLTSLEAGTIMKQAILQEVRDAVVTVIPIADGGEGTVDTLVAATGGTLFPLMATGPLGESVEVQFGQLPGGMAVLEAASICGLVMITPIQRNPMRTTSRGIGEVLLAAMDQGHRSFILGLGGSATNDGGIGMLQALGGLFLDANGNPVDGFGDSLTNIRSIDLSGLDARLKDCDIQVACDVKNPLCGDTGATHVFGPQKGGTPEQLQTLEAAMQAYAVRVEEQLGQSGLSQLPGAGAAGGLGFAMLVLGAKLTPGAEVLAAAVKLPEHIAAADWVITGEGRSDSQTLYGKLPIHVAALAQAAKVPALLVSGSLGSGAEQLLDHFHATFSIVPEPVTLDACMENAGTYLYQRVRNIARLLK</sequence>
<organism evidence="5 6">
    <name type="scientific">Paenibacillus qinlingensis</name>
    <dbReference type="NCBI Taxonomy" id="1837343"/>
    <lineage>
        <taxon>Bacteria</taxon>
        <taxon>Bacillati</taxon>
        <taxon>Bacillota</taxon>
        <taxon>Bacilli</taxon>
        <taxon>Bacillales</taxon>
        <taxon>Paenibacillaceae</taxon>
        <taxon>Paenibacillus</taxon>
    </lineage>
</organism>
<dbReference type="RefSeq" id="WP_310501404.1">
    <property type="nucleotide sequence ID" value="NZ_JAVDSB010000013.1"/>
</dbReference>
<dbReference type="Gene3D" id="3.40.50.10350">
    <property type="entry name" value="Glycerate kinase, domain 1"/>
    <property type="match status" value="1"/>
</dbReference>
<dbReference type="GO" id="GO:0008887">
    <property type="term" value="F:glycerate kinase activity"/>
    <property type="evidence" value="ECO:0007669"/>
    <property type="project" value="UniProtKB-EC"/>
</dbReference>
<dbReference type="Pfam" id="PF02595">
    <property type="entry name" value="Gly_kinase"/>
    <property type="match status" value="1"/>
</dbReference>
<dbReference type="Proteomes" id="UP001267290">
    <property type="component" value="Unassembled WGS sequence"/>
</dbReference>
<comment type="similarity">
    <text evidence="1 4">Belongs to the glycerate kinase type-1 family.</text>
</comment>
<accession>A0ABU1P405</accession>
<evidence type="ECO:0000256" key="2">
    <source>
        <dbReference type="ARBA" id="ARBA00022679"/>
    </source>
</evidence>
<dbReference type="PIRSF" id="PIRSF006078">
    <property type="entry name" value="GlxK"/>
    <property type="match status" value="1"/>
</dbReference>
<dbReference type="SUPFAM" id="SSF110738">
    <property type="entry name" value="Glycerate kinase I"/>
    <property type="match status" value="1"/>
</dbReference>
<name>A0ABU1P405_9BACL</name>
<evidence type="ECO:0000313" key="6">
    <source>
        <dbReference type="Proteomes" id="UP001267290"/>
    </source>
</evidence>
<dbReference type="InterPro" id="IPR018193">
    <property type="entry name" value="Glyc_kinase_flavodox-like_fold"/>
</dbReference>